<feature type="compositionally biased region" description="Polar residues" evidence="1">
    <location>
        <begin position="266"/>
        <end position="282"/>
    </location>
</feature>
<gene>
    <name evidence="2" type="ORF">UK15_07685</name>
</gene>
<organism evidence="2 3">
    <name type="scientific">Streptomyces variegatus</name>
    <dbReference type="NCBI Taxonomy" id="284040"/>
    <lineage>
        <taxon>Bacteria</taxon>
        <taxon>Bacillati</taxon>
        <taxon>Actinomycetota</taxon>
        <taxon>Actinomycetes</taxon>
        <taxon>Kitasatosporales</taxon>
        <taxon>Streptomycetaceae</taxon>
        <taxon>Streptomyces</taxon>
    </lineage>
</organism>
<dbReference type="RefSeq" id="WP_031137636.1">
    <property type="nucleotide sequence ID" value="NZ_JYJH01000004.1"/>
</dbReference>
<dbReference type="EMBL" id="JYJH01000004">
    <property type="protein sequence ID" value="KJK40224.1"/>
    <property type="molecule type" value="Genomic_DNA"/>
</dbReference>
<dbReference type="Proteomes" id="UP000034786">
    <property type="component" value="Unassembled WGS sequence"/>
</dbReference>
<dbReference type="AlphaFoldDB" id="A0A0M2GXH9"/>
<dbReference type="Gene3D" id="2.60.120.200">
    <property type="match status" value="1"/>
</dbReference>
<feature type="region of interest" description="Disordered" evidence="1">
    <location>
        <begin position="256"/>
        <end position="282"/>
    </location>
</feature>
<comment type="caution">
    <text evidence="2">The sequence shown here is derived from an EMBL/GenBank/DDBJ whole genome shotgun (WGS) entry which is preliminary data.</text>
</comment>
<accession>A0A0M2GXH9</accession>
<name>A0A0M2GXH9_9ACTN</name>
<dbReference type="PATRIC" id="fig|284040.3.peg.4824"/>
<protein>
    <submittedName>
        <fullName evidence="2">Uncharacterized protein</fullName>
    </submittedName>
</protein>
<reference evidence="3" key="1">
    <citation type="submission" date="2015-02" db="EMBL/GenBank/DDBJ databases">
        <authorList>
            <person name="Ju K.-S."/>
            <person name="Doroghazi J.R."/>
            <person name="Metcalf W."/>
        </authorList>
    </citation>
    <scope>NUCLEOTIDE SEQUENCE [LARGE SCALE GENOMIC DNA]</scope>
    <source>
        <strain evidence="3">NRRL B-16380</strain>
    </source>
</reference>
<evidence type="ECO:0000313" key="2">
    <source>
        <dbReference type="EMBL" id="KJK40224.1"/>
    </source>
</evidence>
<evidence type="ECO:0000313" key="3">
    <source>
        <dbReference type="Proteomes" id="UP000034786"/>
    </source>
</evidence>
<proteinExistence type="predicted"/>
<keyword evidence="3" id="KW-1185">Reference proteome</keyword>
<dbReference type="STRING" id="284040.UK15_07685"/>
<evidence type="ECO:0000256" key="1">
    <source>
        <dbReference type="SAM" id="MobiDB-lite"/>
    </source>
</evidence>
<sequence length="282" mass="28944">MPLLETLEDSFTGALDLTKWPHSYGDPAAVGGRGRIPCTVGGFAGLRSATNYTLAGSHFLLRAYPPAANGATVTAALSILVLTSTGGTDAGFIIDTAQGAMGLYLREGYADAGALFPPYDSTAHAWLRLRETGGTLLWEASPDSNHWTVLRGAPTPAWAADTNLSLLLESTRTDGSNNFAEIDNVNLPTSLVLLGAARTAAAARAISGQKSVPLGTARSASSALPLSCAHIVQLGAAHTRTRAGSIARLLRPARALTPGTTRPALTPSTTAPQLAATSTTGG</sequence>